<protein>
    <submittedName>
        <fullName evidence="3">Trichohyalin</fullName>
    </submittedName>
</protein>
<reference evidence="3 4" key="1">
    <citation type="journal article" date="2018" name="Genome Biol. Evol.">
        <title>Multiple Roots of Fruiting Body Formation in Amoebozoa.</title>
        <authorList>
            <person name="Hillmann F."/>
            <person name="Forbes G."/>
            <person name="Novohradska S."/>
            <person name="Ferling I."/>
            <person name="Riege K."/>
            <person name="Groth M."/>
            <person name="Westermann M."/>
            <person name="Marz M."/>
            <person name="Spaller T."/>
            <person name="Winckler T."/>
            <person name="Schaap P."/>
            <person name="Glockner G."/>
        </authorList>
    </citation>
    <scope>NUCLEOTIDE SEQUENCE [LARGE SCALE GENOMIC DNA]</scope>
    <source>
        <strain evidence="3 4">Jena</strain>
    </source>
</reference>
<organism evidence="3 4">
    <name type="scientific">Planoprotostelium fungivorum</name>
    <dbReference type="NCBI Taxonomy" id="1890364"/>
    <lineage>
        <taxon>Eukaryota</taxon>
        <taxon>Amoebozoa</taxon>
        <taxon>Evosea</taxon>
        <taxon>Variosea</taxon>
        <taxon>Cavosteliida</taxon>
        <taxon>Cavosteliaceae</taxon>
        <taxon>Planoprotostelium</taxon>
    </lineage>
</organism>
<evidence type="ECO:0000256" key="1">
    <source>
        <dbReference type="SAM" id="Coils"/>
    </source>
</evidence>
<dbReference type="Proteomes" id="UP000241769">
    <property type="component" value="Unassembled WGS sequence"/>
</dbReference>
<keyword evidence="1" id="KW-0175">Coiled coil</keyword>
<accession>A0A2P6NM31</accession>
<feature type="region of interest" description="Disordered" evidence="2">
    <location>
        <begin position="507"/>
        <end position="536"/>
    </location>
</feature>
<feature type="region of interest" description="Disordered" evidence="2">
    <location>
        <begin position="147"/>
        <end position="215"/>
    </location>
</feature>
<comment type="caution">
    <text evidence="3">The sequence shown here is derived from an EMBL/GenBank/DDBJ whole genome shotgun (WGS) entry which is preliminary data.</text>
</comment>
<dbReference type="InParanoid" id="A0A2P6NM31"/>
<dbReference type="EMBL" id="MDYQ01000052">
    <property type="protein sequence ID" value="PRP85021.1"/>
    <property type="molecule type" value="Genomic_DNA"/>
</dbReference>
<evidence type="ECO:0000313" key="3">
    <source>
        <dbReference type="EMBL" id="PRP85021.1"/>
    </source>
</evidence>
<evidence type="ECO:0000313" key="4">
    <source>
        <dbReference type="Proteomes" id="UP000241769"/>
    </source>
</evidence>
<gene>
    <name evidence="3" type="ORF">PROFUN_07309</name>
</gene>
<feature type="region of interest" description="Disordered" evidence="2">
    <location>
        <begin position="335"/>
        <end position="354"/>
    </location>
</feature>
<name>A0A2P6NM31_9EUKA</name>
<sequence length="883" mass="102614">MAADRRKIQRLEEELAESETVRKKLERENKRLERDLKEAQETLDGKSADIRKEEMKAKINAEGIDHKANDRKMADQAKEIERLENELRIQKDRLSDSNRAGREGARAEVDVNTVRSQYETKIDTIRAECEKEKALIQHEMTVLREELDKAKHGRKPPASRAGALDRLSGDKEVEELKKKLAIEKESHEREMKKANKEKMETEAKGVDAIAQRDRVQKKLTAAEEENKRLTKDMEKENENKWQLEKSKLSLEKDIKDIQRQLKDSQAEGLKLKEELNATQAKMRNMDGLTRDSASALSRFENQIASTNKVHQEELSRQKNTYEAKINRLEDQIKTSRLQNSKTEESTEMIIENSRLQREIEKMKSTMEDIKDDHEREKKRIERANNQAKANLNEEELQREERRRKNQEATLPTVDPSANVSPSKSAATIDINFDKELERQRGMKLEDNVNKLRETIQQMDKKHQVEIDELKNKLQDRERVYQSEKNKWMTEQESQQTDFTSERKKLLEREKKKASELDQQAAEAAALQKRLTSADEENRRLFEQLRDATDHLEDEREEKKIDAEKNGVKIKVLQEELDEKTSDLNEAVAELKKVENALRQAEDNLKETTRSLEDTKLTLDDTVAQLNETEERLNKHILEAKKDKETLTRKLEGAQREAEMESKEKEKQIKKRQEAEKRASELDWYFLPLEDQKDNGDIASPANKLLKRMRREIQSELENIRGRHTARDTSSASDIHPRLVQALANIPDTNKEATAYQLQGLVQSLEEASYDINTRLSVALAVTENLVDPEIIRELRIITESMLDQDCVLHHLETPDAVVRLALREIDEEKASPDYQTKKRSEVLTFRDALLNRLAEGRARRMPGVPVEDIKIGILDEIYNKSDS</sequence>
<feature type="compositionally biased region" description="Basic and acidic residues" evidence="2">
    <location>
        <begin position="363"/>
        <end position="382"/>
    </location>
</feature>
<feature type="compositionally biased region" description="Low complexity" evidence="2">
    <location>
        <begin position="516"/>
        <end position="527"/>
    </location>
</feature>
<feature type="compositionally biased region" description="Basic and acidic residues" evidence="2">
    <location>
        <begin position="167"/>
        <end position="215"/>
    </location>
</feature>
<feature type="coiled-coil region" evidence="1">
    <location>
        <begin position="1"/>
        <end position="146"/>
    </location>
</feature>
<evidence type="ECO:0000256" key="2">
    <source>
        <dbReference type="SAM" id="MobiDB-lite"/>
    </source>
</evidence>
<feature type="region of interest" description="Disordered" evidence="2">
    <location>
        <begin position="651"/>
        <end position="672"/>
    </location>
</feature>
<dbReference type="STRING" id="1890364.A0A2P6NM31"/>
<feature type="compositionally biased region" description="Polar residues" evidence="2">
    <location>
        <begin position="415"/>
        <end position="425"/>
    </location>
</feature>
<dbReference type="AlphaFoldDB" id="A0A2P6NM31"/>
<feature type="region of interest" description="Disordered" evidence="2">
    <location>
        <begin position="363"/>
        <end position="426"/>
    </location>
</feature>
<keyword evidence="4" id="KW-1185">Reference proteome</keyword>
<proteinExistence type="predicted"/>